<evidence type="ECO:0000313" key="1">
    <source>
        <dbReference type="EMBL" id="TRO80233.1"/>
    </source>
</evidence>
<dbReference type="Pfam" id="PF05258">
    <property type="entry name" value="DciA"/>
    <property type="match status" value="1"/>
</dbReference>
<comment type="caution">
    <text evidence="1">The sequence shown here is derived from an EMBL/GenBank/DDBJ whole genome shotgun (WGS) entry which is preliminary data.</text>
</comment>
<dbReference type="AlphaFoldDB" id="A0A550JAS8"/>
<organism evidence="1 2">
    <name type="scientific">Trichloromonas acetexigens</name>
    <dbReference type="NCBI Taxonomy" id="38815"/>
    <lineage>
        <taxon>Bacteria</taxon>
        <taxon>Pseudomonadati</taxon>
        <taxon>Thermodesulfobacteriota</taxon>
        <taxon>Desulfuromonadia</taxon>
        <taxon>Desulfuromonadales</taxon>
        <taxon>Trichloromonadaceae</taxon>
        <taxon>Trichloromonas</taxon>
    </lineage>
</organism>
<sequence length="167" mass="19009">MSRESRPRMRRAARIGALVEDVLHARGFEDKIREYRTWLIWDETVGPQIAARARPVRIRDGVLEIRVDQPVWMQQLQLMKPMLLGRLNDRLGGAVLRDLFLRQGKNAPVVPPPVPPAPPAWLKVALDDNDRAEIEATLGSLDDPELKEQLRRVLTRQKQLSKSKGGS</sequence>
<evidence type="ECO:0000313" key="2">
    <source>
        <dbReference type="Proteomes" id="UP000317155"/>
    </source>
</evidence>
<dbReference type="PANTHER" id="PTHR36456:SF1">
    <property type="entry name" value="UPF0232 PROTEIN SCO3875"/>
    <property type="match status" value="1"/>
</dbReference>
<dbReference type="Proteomes" id="UP000317155">
    <property type="component" value="Unassembled WGS sequence"/>
</dbReference>
<protein>
    <submittedName>
        <fullName evidence="1">DUF721 domain-containing protein</fullName>
    </submittedName>
</protein>
<dbReference type="EMBL" id="VJVV01000008">
    <property type="protein sequence ID" value="TRO80233.1"/>
    <property type="molecule type" value="Genomic_DNA"/>
</dbReference>
<dbReference type="OrthoDB" id="9814233at2"/>
<accession>A0A550JAS8</accession>
<dbReference type="InterPro" id="IPR007922">
    <property type="entry name" value="DciA-like"/>
</dbReference>
<dbReference type="RefSeq" id="WP_092058400.1">
    <property type="nucleotide sequence ID" value="NZ_FOJJ01000040.1"/>
</dbReference>
<reference evidence="1 2" key="1">
    <citation type="submission" date="2019-07" db="EMBL/GenBank/DDBJ databases">
        <title>Insights of Desulfuromonas acetexigens electromicrobiology.</title>
        <authorList>
            <person name="Katuri K."/>
            <person name="Sapireddy V."/>
            <person name="Shaw D.R."/>
            <person name="Saikaly P."/>
        </authorList>
    </citation>
    <scope>NUCLEOTIDE SEQUENCE [LARGE SCALE GENOMIC DNA]</scope>
    <source>
        <strain evidence="1 2">2873</strain>
    </source>
</reference>
<gene>
    <name evidence="1" type="ORF">FL622_11395</name>
</gene>
<proteinExistence type="predicted"/>
<name>A0A550JAS8_9BACT</name>
<dbReference type="PANTHER" id="PTHR36456">
    <property type="entry name" value="UPF0232 PROTEIN SCO3875"/>
    <property type="match status" value="1"/>
</dbReference>
<keyword evidence="2" id="KW-1185">Reference proteome</keyword>